<proteinExistence type="predicted"/>
<organism evidence="1">
    <name type="scientific">uncultured prokaryote</name>
    <dbReference type="NCBI Taxonomy" id="198431"/>
    <lineage>
        <taxon>unclassified sequences</taxon>
        <taxon>environmental samples</taxon>
    </lineage>
</organism>
<sequence>MFEIITDWQTSNSPGGLSVQYFSEDNTIGQIRAGLQLIYQNFALAIPNTTVSTIRTEGRVVDATTGDVTSFWAEPSARAQGGQGSGLSVPNVAQILMKFTTDGQVGNRRVRGRQFIPGALQSTNGNGEVTPGAQTIFNTAYNAERLQEVGLLIWSRPRAAKPVSPENPDGVPARQGTSSLVDQAICWGEFAVQRSRR</sequence>
<dbReference type="EMBL" id="LN854080">
    <property type="protein sequence ID" value="CRY97433.1"/>
    <property type="molecule type" value="Genomic_DNA"/>
</dbReference>
<accession>A0A0H5Q6B4</accession>
<reference evidence="1" key="1">
    <citation type="submission" date="2015-06" db="EMBL/GenBank/DDBJ databases">
        <authorList>
            <person name="Joergensen T."/>
        </authorList>
    </citation>
    <scope>NUCLEOTIDE SEQUENCE</scope>
    <source>
        <strain evidence="1">RGFK1549</strain>
    </source>
</reference>
<evidence type="ECO:0000313" key="1">
    <source>
        <dbReference type="EMBL" id="CRY97433.1"/>
    </source>
</evidence>
<protein>
    <submittedName>
        <fullName evidence="1">Uncharacterized protein</fullName>
    </submittedName>
</protein>
<reference evidence="1" key="2">
    <citation type="submission" date="2015-07" db="EMBL/GenBank/DDBJ databases">
        <title>Plasmids, circular viruses and viroids from rat gut.</title>
        <authorList>
            <person name="Jorgensen T.J."/>
            <person name="Hansen M.A."/>
            <person name="Xu Z."/>
            <person name="Tabak M.A."/>
            <person name="Sorensen S.J."/>
            <person name="Hansen L.H."/>
        </authorList>
    </citation>
    <scope>NUCLEOTIDE SEQUENCE</scope>
    <source>
        <strain evidence="1">RGFK1549</strain>
    </source>
</reference>
<name>A0A0H5Q6B4_9ZZZZ</name>
<dbReference type="AlphaFoldDB" id="A0A0H5Q6B4"/>